<name>A0ABD2ZBH8_9GENT</name>
<organism evidence="1 2">
    <name type="scientific">Cinchona calisaya</name>
    <dbReference type="NCBI Taxonomy" id="153742"/>
    <lineage>
        <taxon>Eukaryota</taxon>
        <taxon>Viridiplantae</taxon>
        <taxon>Streptophyta</taxon>
        <taxon>Embryophyta</taxon>
        <taxon>Tracheophyta</taxon>
        <taxon>Spermatophyta</taxon>
        <taxon>Magnoliopsida</taxon>
        <taxon>eudicotyledons</taxon>
        <taxon>Gunneridae</taxon>
        <taxon>Pentapetalae</taxon>
        <taxon>asterids</taxon>
        <taxon>lamiids</taxon>
        <taxon>Gentianales</taxon>
        <taxon>Rubiaceae</taxon>
        <taxon>Cinchonoideae</taxon>
        <taxon>Cinchoneae</taxon>
        <taxon>Cinchona</taxon>
    </lineage>
</organism>
<reference evidence="1 2" key="1">
    <citation type="submission" date="2024-11" db="EMBL/GenBank/DDBJ databases">
        <title>A near-complete genome assembly of Cinchona calisaya.</title>
        <authorList>
            <person name="Lian D.C."/>
            <person name="Zhao X.W."/>
            <person name="Wei L."/>
        </authorList>
    </citation>
    <scope>NUCLEOTIDE SEQUENCE [LARGE SCALE GENOMIC DNA]</scope>
    <source>
        <tissue evidence="1">Nenye</tissue>
    </source>
</reference>
<evidence type="ECO:0000313" key="2">
    <source>
        <dbReference type="Proteomes" id="UP001630127"/>
    </source>
</evidence>
<gene>
    <name evidence="1" type="ORF">ACH5RR_023710</name>
</gene>
<protein>
    <submittedName>
        <fullName evidence="1">Uncharacterized protein</fullName>
    </submittedName>
</protein>
<proteinExistence type="predicted"/>
<keyword evidence="2" id="KW-1185">Reference proteome</keyword>
<dbReference type="Proteomes" id="UP001630127">
    <property type="component" value="Unassembled WGS sequence"/>
</dbReference>
<comment type="caution">
    <text evidence="1">The sequence shown here is derived from an EMBL/GenBank/DDBJ whole genome shotgun (WGS) entry which is preliminary data.</text>
</comment>
<evidence type="ECO:0000313" key="1">
    <source>
        <dbReference type="EMBL" id="KAL3516808.1"/>
    </source>
</evidence>
<accession>A0ABD2ZBH8</accession>
<sequence>MAGQEHTCLSQSGTTASLNSQANSFLLGNSESRKSICNAFGWPTSWDSSANLSIPAHRPIVVKWHKPKHGMKMNVDTFIEEQLPEDITNHTVKEIEKSNGKVLVEAKGSQVDNPIVGLANHTSEDVL</sequence>
<dbReference type="EMBL" id="JBJUIK010000010">
    <property type="protein sequence ID" value="KAL3516808.1"/>
    <property type="molecule type" value="Genomic_DNA"/>
</dbReference>
<dbReference type="AlphaFoldDB" id="A0ABD2ZBH8"/>